<protein>
    <recommendedName>
        <fullName evidence="3 9">Mediator of RNA polymerase II transcription subunit 14</fullName>
    </recommendedName>
    <alternativeName>
        <fullName evidence="8 9">Mediator complex subunit 14</fullName>
    </alternativeName>
</protein>
<accession>A0ABQ8F0R4</accession>
<comment type="function">
    <text evidence="9">Component of the Mediator complex, a coactivator involved in the regulated transcription of nearly all RNA polymerase II-dependent genes. Mediator functions as a bridge to convey information from gene-specific regulatory proteins to the basal RNA polymerase II transcription machinery. Mediator is recruited to promoters by direct interactions with regulatory proteins and serves as a scaffold for the assembly of a functional preinitiation complex with RNA polymerase II and the general transcription factors.</text>
</comment>
<dbReference type="EMBL" id="JAFCIX010000438">
    <property type="protein sequence ID" value="KAH6590040.1"/>
    <property type="molecule type" value="Genomic_DNA"/>
</dbReference>
<evidence type="ECO:0000256" key="8">
    <source>
        <dbReference type="ARBA" id="ARBA00032007"/>
    </source>
</evidence>
<dbReference type="PANTHER" id="PTHR12809:SF2">
    <property type="entry name" value="MEDIATOR OF RNA POLYMERASE II TRANSCRIPTION SUBUNIT 14"/>
    <property type="match status" value="1"/>
</dbReference>
<evidence type="ECO:0000256" key="3">
    <source>
        <dbReference type="ARBA" id="ARBA00019619"/>
    </source>
</evidence>
<dbReference type="Proteomes" id="UP001648503">
    <property type="component" value="Unassembled WGS sequence"/>
</dbReference>
<evidence type="ECO:0000313" key="12">
    <source>
        <dbReference type="EMBL" id="KAH6590040.1"/>
    </source>
</evidence>
<evidence type="ECO:0000256" key="10">
    <source>
        <dbReference type="SAM" id="MobiDB-lite"/>
    </source>
</evidence>
<organism evidence="12 13">
    <name type="scientific">Batrachochytrium salamandrivorans</name>
    <dbReference type="NCBI Taxonomy" id="1357716"/>
    <lineage>
        <taxon>Eukaryota</taxon>
        <taxon>Fungi</taxon>
        <taxon>Fungi incertae sedis</taxon>
        <taxon>Chytridiomycota</taxon>
        <taxon>Chytridiomycota incertae sedis</taxon>
        <taxon>Chytridiomycetes</taxon>
        <taxon>Rhizophydiales</taxon>
        <taxon>Rhizophydiales incertae sedis</taxon>
        <taxon>Batrachochytrium</taxon>
    </lineage>
</organism>
<evidence type="ECO:0000256" key="1">
    <source>
        <dbReference type="ARBA" id="ARBA00004123"/>
    </source>
</evidence>
<feature type="domain" description="Mediator complex subunit MED14 N-terminal" evidence="11">
    <location>
        <begin position="70"/>
        <end position="259"/>
    </location>
</feature>
<evidence type="ECO:0000256" key="7">
    <source>
        <dbReference type="ARBA" id="ARBA00023242"/>
    </source>
</evidence>
<comment type="caution">
    <text evidence="12">The sequence shown here is derived from an EMBL/GenBank/DDBJ whole genome shotgun (WGS) entry which is preliminary data.</text>
</comment>
<comment type="subunit">
    <text evidence="9">Component of the Mediator complex.</text>
</comment>
<evidence type="ECO:0000256" key="2">
    <source>
        <dbReference type="ARBA" id="ARBA00007813"/>
    </source>
</evidence>
<evidence type="ECO:0000256" key="6">
    <source>
        <dbReference type="ARBA" id="ARBA00023163"/>
    </source>
</evidence>
<keyword evidence="4 9" id="KW-0805">Transcription regulation</keyword>
<proteinExistence type="inferred from homology"/>
<keyword evidence="6 9" id="KW-0804">Transcription</keyword>
<keyword evidence="5 9" id="KW-0010">Activator</keyword>
<reference evidence="12 13" key="1">
    <citation type="submission" date="2021-02" db="EMBL/GenBank/DDBJ databases">
        <title>Variation within the Batrachochytrium salamandrivorans European outbreak.</title>
        <authorList>
            <person name="Kelly M."/>
            <person name="Pasmans F."/>
            <person name="Shea T.P."/>
            <person name="Munoz J.F."/>
            <person name="Carranza S."/>
            <person name="Cuomo C.A."/>
            <person name="Martel A."/>
        </authorList>
    </citation>
    <scope>NUCLEOTIDE SEQUENCE [LARGE SCALE GENOMIC DNA]</scope>
    <source>
        <strain evidence="12 13">AMFP18/2</strain>
    </source>
</reference>
<gene>
    <name evidence="12" type="ORF">BASA50_009742</name>
</gene>
<evidence type="ECO:0000256" key="4">
    <source>
        <dbReference type="ARBA" id="ARBA00023015"/>
    </source>
</evidence>
<evidence type="ECO:0000256" key="5">
    <source>
        <dbReference type="ARBA" id="ARBA00023159"/>
    </source>
</evidence>
<sequence length="1552" mass="172666">MNGSTASNPTPVSTSMITGVSLLSGAFMSAPTAVAVSPPHQTTNGHGPTPPTSQDDQELTKLLPDIPPTTFPFGELLDRTVQVSYLDLLNLAETLPSANNDERKKQLLHYCFAKRKLFTKLLVLLRANSKAKDILTCQKVHAFIDNQDNAFARAADDLFAIHNQMRAAKIANFDIQTAVDVLTTGAYQRLSKSLMPQLVPDAPLTSAEIDTTIERLGDLIRMRLMFEEVIPIPFRQNMKIEKGCVVFTVAGELTVTLTMVPDGSPQPWRVVDLQILSQSVPTGYGGSVPNLQTQQIQKFKETAQKHLMEDNSSYWPIVRLYEFIHKFNLTYQLHILSSQATYLSEDRWKDYLNVEKSESFLKLDFWRHLATQNVNREYYQLHISGTPPSSIYPPRSALSSGSPDDLQKEVCESLSRVVDDETKNNSLKISLFGIIGTTIRNIDIPDHIFLNTEALDVEELLLKLTDHQSRAMICAMRDELLSPDTPNNELLGPSHYLFTEDQVRMSPGVSGDINSTDMPSSFSPTKNVSPAASLLVMYRPSTWIRLSVNPRTGVFIANLADESGLGSLVTPQPSSSNGMNLGTAASRTISGSNGHSNDSISRNLKTVEDRINASVHNTKPAIMYLRRATTITQVETMALYLGLEVADFVQIGTESPLKHIQTDEVRMVHLRFPGKDHNILVIAAGSHEDMLEAHQGQSSLRKSAEPSMDYGDAEFHVWIMSLKIPQSRFKRPEFQVIPLFPADIPDMMDGTAKMDITMSDMVMDKDPFSKPLNVDDSHQAWSRIDLPVLSRIQAASSNLFAFAKLIEQLDGHGLTYQFLVRNGSGLIAKGQTHIGGVHISRLDPKVVISIHSFLELDVHQASKAKKIIDSNSLDPRSQLYSPKGTVYLYLEPTEKENSLLHTSGAISSTDLIDHHTHRVVAKMRIPSILLPSSNCPEKAGEYIEYQHETRTLVFKYPNLEGFADHFLSEFQAIGNIFRLLYQLSRHKSSLQRMDITVSFSDLHSLLVTWPTGSIMRTSWETKQDVRLGEGSNTKGTGDYLVTFERSDGSPDGNMPLSTLATVMLNKTREIFPLVQIINRVSRLVSSLEQIRERRHAFGQIGVSLEVLSLTHYRVVFPYFSKQCGLEFVIEHPSSFLMFDGSMLGYALEFGLGNIAGVGMDVYGDESQSTIHAERTLRPLPEFMDIPSMSIAGMEQMRPSRNGLLSSIRERVVEAGAALTSRASSIPPVPRNALVQSHQEANLADVGEGALVQLPHGILCTLSLVDIVMLSVEGYLDVMCSTDVIFPFLQMKPIMHTIHEEPHCRILYATESAKAALTCQANGRWGFVIAPTERTLDNKSSLTSLPDSKAWLDKLISEVNAIPIRQRNSLEWLKTVVTIAMIPEIPLRELMNVCRVAQALPQTRPMTLDWVLQSPADSPAHLPPPGDMSFIFDRDIDRIRLLYRFTDLSTNESVLIPIRYNFGAGLVSIWHNAARDVKHPDLTEFHPMDPKLEPLMKTLTKTNLTSLSILERTFVQASIKQIPPAMGGPGKLFAVIKHLTSRSITELRGGGDV</sequence>
<evidence type="ECO:0000256" key="9">
    <source>
        <dbReference type="RuleBase" id="RU365082"/>
    </source>
</evidence>
<keyword evidence="13" id="KW-1185">Reference proteome</keyword>
<keyword evidence="7 9" id="KW-0539">Nucleus</keyword>
<feature type="region of interest" description="Disordered" evidence="10">
    <location>
        <begin position="35"/>
        <end position="57"/>
    </location>
</feature>
<comment type="similarity">
    <text evidence="2 9">Belongs to the Mediator complex subunit 14 family.</text>
</comment>
<dbReference type="PANTHER" id="PTHR12809">
    <property type="entry name" value="MEDIATOR COMPLEX SUBUNIT"/>
    <property type="match status" value="1"/>
</dbReference>
<evidence type="ECO:0000313" key="13">
    <source>
        <dbReference type="Proteomes" id="UP001648503"/>
    </source>
</evidence>
<evidence type="ECO:0000259" key="11">
    <source>
        <dbReference type="Pfam" id="PF08638"/>
    </source>
</evidence>
<dbReference type="InterPro" id="IPR055122">
    <property type="entry name" value="Med14_N"/>
</dbReference>
<dbReference type="Pfam" id="PF08638">
    <property type="entry name" value="Med14"/>
    <property type="match status" value="1"/>
</dbReference>
<name>A0ABQ8F0R4_9FUNG</name>
<dbReference type="InterPro" id="IPR013947">
    <property type="entry name" value="Mediator_Med14"/>
</dbReference>
<comment type="subcellular location">
    <subcellularLocation>
        <location evidence="1 9">Nucleus</location>
    </subcellularLocation>
</comment>